<name>X1TLG5_9ZZZZ</name>
<evidence type="ECO:0000313" key="1">
    <source>
        <dbReference type="EMBL" id="GAI92206.1"/>
    </source>
</evidence>
<organism evidence="1">
    <name type="scientific">marine sediment metagenome</name>
    <dbReference type="NCBI Taxonomy" id="412755"/>
    <lineage>
        <taxon>unclassified sequences</taxon>
        <taxon>metagenomes</taxon>
        <taxon>ecological metagenomes</taxon>
    </lineage>
</organism>
<proteinExistence type="predicted"/>
<accession>X1TLG5</accession>
<sequence length="67" mass="7225">MTRIGDTFTGYKSKDGRIWSALGQWAGEGIADIPMTDTVYVGLAITSQDDGIISVATFSNVEVKKLQ</sequence>
<dbReference type="Gene3D" id="2.60.120.200">
    <property type="match status" value="1"/>
</dbReference>
<protein>
    <recommendedName>
        <fullName evidence="2">Beta-xylosidase C-terminal Concanavalin A-like domain-containing protein</fullName>
    </recommendedName>
</protein>
<gene>
    <name evidence="1" type="ORF">S12H4_28777</name>
</gene>
<evidence type="ECO:0008006" key="2">
    <source>
        <dbReference type="Google" id="ProtNLM"/>
    </source>
</evidence>
<dbReference type="AlphaFoldDB" id="X1TLG5"/>
<reference evidence="1" key="1">
    <citation type="journal article" date="2014" name="Front. Microbiol.">
        <title>High frequency of phylogenetically diverse reductive dehalogenase-homologous genes in deep subseafloor sedimentary metagenomes.</title>
        <authorList>
            <person name="Kawai M."/>
            <person name="Futagami T."/>
            <person name="Toyoda A."/>
            <person name="Takaki Y."/>
            <person name="Nishi S."/>
            <person name="Hori S."/>
            <person name="Arai W."/>
            <person name="Tsubouchi T."/>
            <person name="Morono Y."/>
            <person name="Uchiyama I."/>
            <person name="Ito T."/>
            <person name="Fujiyama A."/>
            <person name="Inagaki F."/>
            <person name="Takami H."/>
        </authorList>
    </citation>
    <scope>NUCLEOTIDE SEQUENCE</scope>
    <source>
        <strain evidence="1">Expedition CK06-06</strain>
    </source>
</reference>
<dbReference type="EMBL" id="BARW01016536">
    <property type="protein sequence ID" value="GAI92206.1"/>
    <property type="molecule type" value="Genomic_DNA"/>
</dbReference>
<comment type="caution">
    <text evidence="1">The sequence shown here is derived from an EMBL/GenBank/DDBJ whole genome shotgun (WGS) entry which is preliminary data.</text>
</comment>